<dbReference type="RefSeq" id="WP_185243928.1">
    <property type="nucleotide sequence ID" value="NZ_AP023213.1"/>
</dbReference>
<dbReference type="AlphaFoldDB" id="A0A6S6M1N7"/>
<evidence type="ECO:0000313" key="4">
    <source>
        <dbReference type="Proteomes" id="UP000515472"/>
    </source>
</evidence>
<feature type="domain" description="Magnetosome protein MamS/MamX" evidence="2">
    <location>
        <begin position="50"/>
        <end position="135"/>
    </location>
</feature>
<sequence>MKASTYRILLATLSAALVAAPVFAAPWQQWRGSGGWGMGSAYQRMYDPAKVETVAGEVVVVDEVSMGKGPKKGIHLKLKTDQGTIPVHLGPSWYLERQDTRIATGDRVEVKGARADFGGKPAIIAAEVRKGDEVLILRDAAGVPAWAGWRRK</sequence>
<keyword evidence="4" id="KW-1185">Reference proteome</keyword>
<feature type="signal peptide" evidence="1">
    <location>
        <begin position="1"/>
        <end position="24"/>
    </location>
</feature>
<dbReference type="Proteomes" id="UP000515472">
    <property type="component" value="Chromosome"/>
</dbReference>
<proteinExistence type="predicted"/>
<reference evidence="3 4" key="1">
    <citation type="submission" date="2020-06" db="EMBL/GenBank/DDBJ databases">
        <title>Interaction of electrochemicaly active bacteria, Geobacter bremensis R4 on different carbon anode.</title>
        <authorList>
            <person name="Meng L."/>
            <person name="Yoshida N."/>
        </authorList>
    </citation>
    <scope>NUCLEOTIDE SEQUENCE [LARGE SCALE GENOMIC DNA]</scope>
    <source>
        <strain evidence="3 4">R4</strain>
    </source>
</reference>
<gene>
    <name evidence="3" type="ORF">GEOBRER4_n0291</name>
</gene>
<evidence type="ECO:0000256" key="1">
    <source>
        <dbReference type="SAM" id="SignalP"/>
    </source>
</evidence>
<dbReference type="Pfam" id="PF26390">
    <property type="entry name" value="MamS_MamX"/>
    <property type="match status" value="1"/>
</dbReference>
<dbReference type="EMBL" id="AP023213">
    <property type="protein sequence ID" value="BCG45534.1"/>
    <property type="molecule type" value="Genomic_DNA"/>
</dbReference>
<protein>
    <recommendedName>
        <fullName evidence="2">Magnetosome protein MamS/MamX domain-containing protein</fullName>
    </recommendedName>
</protein>
<accession>A0A6S6M1N7</accession>
<evidence type="ECO:0000313" key="3">
    <source>
        <dbReference type="EMBL" id="BCG45534.1"/>
    </source>
</evidence>
<dbReference type="KEGG" id="gbn:GEOBRER4_02840"/>
<name>A0A6S6M1N7_9BACT</name>
<dbReference type="InterPro" id="IPR058837">
    <property type="entry name" value="MamS_MamX_dom"/>
</dbReference>
<feature type="chain" id="PRO_5027665982" description="Magnetosome protein MamS/MamX domain-containing protein" evidence="1">
    <location>
        <begin position="25"/>
        <end position="152"/>
    </location>
</feature>
<organism evidence="3 4">
    <name type="scientific">Citrifermentans bremense</name>
    <dbReference type="NCBI Taxonomy" id="60035"/>
    <lineage>
        <taxon>Bacteria</taxon>
        <taxon>Pseudomonadati</taxon>
        <taxon>Thermodesulfobacteriota</taxon>
        <taxon>Desulfuromonadia</taxon>
        <taxon>Geobacterales</taxon>
        <taxon>Geobacteraceae</taxon>
        <taxon>Citrifermentans</taxon>
    </lineage>
</organism>
<keyword evidence="1" id="KW-0732">Signal</keyword>
<evidence type="ECO:0000259" key="2">
    <source>
        <dbReference type="Pfam" id="PF26390"/>
    </source>
</evidence>